<dbReference type="GO" id="GO:0050661">
    <property type="term" value="F:NADP binding"/>
    <property type="evidence" value="ECO:0007669"/>
    <property type="project" value="InterPro"/>
</dbReference>
<dbReference type="Proteomes" id="UP000251213">
    <property type="component" value="Unassembled WGS sequence"/>
</dbReference>
<dbReference type="InterPro" id="IPR013785">
    <property type="entry name" value="Aldolase_TIM"/>
</dbReference>
<evidence type="ECO:0000313" key="8">
    <source>
        <dbReference type="Proteomes" id="UP000251213"/>
    </source>
</evidence>
<dbReference type="PANTHER" id="PTHR43303">
    <property type="entry name" value="NADPH DEHYDROGENASE C23G7.10C-RELATED"/>
    <property type="match status" value="1"/>
</dbReference>
<dbReference type="GO" id="GO:0010181">
    <property type="term" value="F:FMN binding"/>
    <property type="evidence" value="ECO:0007669"/>
    <property type="project" value="InterPro"/>
</dbReference>
<dbReference type="AlphaFoldDB" id="A0A364K2R3"/>
<keyword evidence="4" id="KW-0521">NADP</keyword>
<organism evidence="7 8">
    <name type="scientific">Thermoflavimicrobium daqui</name>
    <dbReference type="NCBI Taxonomy" id="2137476"/>
    <lineage>
        <taxon>Bacteria</taxon>
        <taxon>Bacillati</taxon>
        <taxon>Bacillota</taxon>
        <taxon>Bacilli</taxon>
        <taxon>Bacillales</taxon>
        <taxon>Thermoactinomycetaceae</taxon>
        <taxon>Thermoflavimicrobium</taxon>
    </lineage>
</organism>
<evidence type="ECO:0000256" key="2">
    <source>
        <dbReference type="ARBA" id="ARBA00022630"/>
    </source>
</evidence>
<keyword evidence="2" id="KW-0285">Flavoprotein</keyword>
<reference evidence="7 8" key="2">
    <citation type="submission" date="2018-06" db="EMBL/GenBank/DDBJ databases">
        <authorList>
            <person name="Zhirakovskaya E."/>
        </authorList>
    </citation>
    <scope>NUCLEOTIDE SEQUENCE [LARGE SCALE GENOMIC DNA]</scope>
    <source>
        <strain evidence="7 8">FBKL4.011</strain>
    </source>
</reference>
<name>A0A364K2R3_9BACL</name>
<protein>
    <recommendedName>
        <fullName evidence="6">NADH:flavin oxidoreductase/NADH oxidase N-terminal domain-containing protein</fullName>
    </recommendedName>
</protein>
<dbReference type="SUPFAM" id="SSF51395">
    <property type="entry name" value="FMN-linked oxidoreductases"/>
    <property type="match status" value="1"/>
</dbReference>
<evidence type="ECO:0000256" key="3">
    <source>
        <dbReference type="ARBA" id="ARBA00022643"/>
    </source>
</evidence>
<sequence>MIGGIHVSLIFQPFQQKNCILPNRIVCSPMFMYSATEQGQVTDWHIVHYGTRAAGNLDD</sequence>
<dbReference type="Pfam" id="PF00724">
    <property type="entry name" value="Oxidored_FMN"/>
    <property type="match status" value="1"/>
</dbReference>
<evidence type="ECO:0000256" key="1">
    <source>
        <dbReference type="ARBA" id="ARBA00001917"/>
    </source>
</evidence>
<reference evidence="7 8" key="1">
    <citation type="submission" date="2018-06" db="EMBL/GenBank/DDBJ databases">
        <title>Thermoflavimicrobium daqus sp. nov., a thermophilic microbe isolated from Moutai-flavour Daqu.</title>
        <authorList>
            <person name="Wang X."/>
            <person name="Zhou H."/>
        </authorList>
    </citation>
    <scope>NUCLEOTIDE SEQUENCE [LARGE SCALE GENOMIC DNA]</scope>
    <source>
        <strain evidence="7 8">FBKL4.011</strain>
    </source>
</reference>
<keyword evidence="3" id="KW-0288">FMN</keyword>
<dbReference type="EMBL" id="QJKK01000008">
    <property type="protein sequence ID" value="RAL22712.1"/>
    <property type="molecule type" value="Genomic_DNA"/>
</dbReference>
<comment type="cofactor">
    <cofactor evidence="1">
        <name>FMN</name>
        <dbReference type="ChEBI" id="CHEBI:58210"/>
    </cofactor>
</comment>
<dbReference type="InterPro" id="IPR001155">
    <property type="entry name" value="OxRdtase_FMN_N"/>
</dbReference>
<dbReference type="GO" id="GO:0003959">
    <property type="term" value="F:NADPH dehydrogenase activity"/>
    <property type="evidence" value="ECO:0007669"/>
    <property type="project" value="InterPro"/>
</dbReference>
<evidence type="ECO:0000256" key="4">
    <source>
        <dbReference type="ARBA" id="ARBA00022857"/>
    </source>
</evidence>
<feature type="domain" description="NADH:flavin oxidoreductase/NADH oxidase N-terminal" evidence="6">
    <location>
        <begin position="10"/>
        <end position="55"/>
    </location>
</feature>
<accession>A0A364K2R3</accession>
<proteinExistence type="predicted"/>
<dbReference type="InterPro" id="IPR044152">
    <property type="entry name" value="YqjM-like"/>
</dbReference>
<evidence type="ECO:0000259" key="6">
    <source>
        <dbReference type="Pfam" id="PF00724"/>
    </source>
</evidence>
<keyword evidence="5" id="KW-0560">Oxidoreductase</keyword>
<keyword evidence="8" id="KW-1185">Reference proteome</keyword>
<evidence type="ECO:0000256" key="5">
    <source>
        <dbReference type="ARBA" id="ARBA00023002"/>
    </source>
</evidence>
<gene>
    <name evidence="7" type="ORF">DL897_13685</name>
</gene>
<dbReference type="Gene3D" id="3.20.20.70">
    <property type="entry name" value="Aldolase class I"/>
    <property type="match status" value="1"/>
</dbReference>
<dbReference type="PANTHER" id="PTHR43303:SF4">
    <property type="entry name" value="NADPH DEHYDROGENASE C23G7.10C-RELATED"/>
    <property type="match status" value="1"/>
</dbReference>
<evidence type="ECO:0000313" key="7">
    <source>
        <dbReference type="EMBL" id="RAL22712.1"/>
    </source>
</evidence>
<dbReference type="OrthoDB" id="9772736at2"/>
<comment type="caution">
    <text evidence="7">The sequence shown here is derived from an EMBL/GenBank/DDBJ whole genome shotgun (WGS) entry which is preliminary data.</text>
</comment>